<dbReference type="HOGENOM" id="CLU_110723_0_1_6"/>
<evidence type="ECO:0000256" key="1">
    <source>
        <dbReference type="SAM" id="Phobius"/>
    </source>
</evidence>
<dbReference type="KEGG" id="mmw:Mmwyl1_4069"/>
<feature type="transmembrane region" description="Helical" evidence="1">
    <location>
        <begin position="85"/>
        <end position="105"/>
    </location>
</feature>
<dbReference type="Pfam" id="PF11086">
    <property type="entry name" value="DUF2878"/>
    <property type="match status" value="1"/>
</dbReference>
<feature type="transmembrane region" description="Helical" evidence="1">
    <location>
        <begin position="47"/>
        <end position="65"/>
    </location>
</feature>
<protein>
    <recommendedName>
        <fullName evidence="3">DUF2878 domain-containing protein</fullName>
    </recommendedName>
</protein>
<keyword evidence="1" id="KW-1133">Transmembrane helix</keyword>
<dbReference type="AlphaFoldDB" id="A6W2N6"/>
<gene>
    <name evidence="2" type="ordered locus">Mmwyl1_4069</name>
</gene>
<keyword evidence="1" id="KW-0812">Transmembrane</keyword>
<proteinExistence type="predicted"/>
<feature type="transmembrane region" description="Helical" evidence="1">
    <location>
        <begin position="139"/>
        <end position="161"/>
    </location>
</feature>
<feature type="transmembrane region" description="Helical" evidence="1">
    <location>
        <begin position="12"/>
        <end position="35"/>
    </location>
</feature>
<dbReference type="EMBL" id="CP000749">
    <property type="protein sequence ID" value="ABR72965.1"/>
    <property type="molecule type" value="Genomic_DNA"/>
</dbReference>
<sequence length="171" mass="19318">MKPLMNAILFQIVWFICLLAGNAWALVATLVYLFLHDRYFMQTRREWRLLFTFLALGVVIDGTLFQIGVFSSSVTLFGQTKLPPIWLLCLWVCVGTLFAHSLAFLRSRYVLSALMGGVGPTMSYFAGANLAGISLLEPIFLTLFIVAIIWSLVLPLGVWLCEKWTLVKNEH</sequence>
<keyword evidence="1" id="KW-0472">Membrane</keyword>
<dbReference type="InterPro" id="IPR021306">
    <property type="entry name" value="DUF2878"/>
</dbReference>
<feature type="transmembrane region" description="Helical" evidence="1">
    <location>
        <begin position="112"/>
        <end position="133"/>
    </location>
</feature>
<name>A6W2N6_MARMS</name>
<dbReference type="STRING" id="400668.Mmwyl1_4069"/>
<organism evidence="2">
    <name type="scientific">Marinomonas sp. (strain MWYL1)</name>
    <dbReference type="NCBI Taxonomy" id="400668"/>
    <lineage>
        <taxon>Bacteria</taxon>
        <taxon>Pseudomonadati</taxon>
        <taxon>Pseudomonadota</taxon>
        <taxon>Gammaproteobacteria</taxon>
        <taxon>Oceanospirillales</taxon>
        <taxon>Oceanospirillaceae</taxon>
        <taxon>Marinomonas</taxon>
    </lineage>
</organism>
<dbReference type="eggNOG" id="ENOG5032ZK4">
    <property type="taxonomic scope" value="Bacteria"/>
</dbReference>
<accession>A6W2N6</accession>
<reference evidence="2" key="1">
    <citation type="submission" date="2007-06" db="EMBL/GenBank/DDBJ databases">
        <title>Complete sequence of Marinomonas sp. MWYL1.</title>
        <authorList>
            <consortium name="US DOE Joint Genome Institute"/>
            <person name="Copeland A."/>
            <person name="Lucas S."/>
            <person name="Lapidus A."/>
            <person name="Barry K."/>
            <person name="Glavina del Rio T."/>
            <person name="Dalin E."/>
            <person name="Tice H."/>
            <person name="Pitluck S."/>
            <person name="Kiss H."/>
            <person name="Brettin T."/>
            <person name="Bruce D."/>
            <person name="Detter J.C."/>
            <person name="Han C."/>
            <person name="Schmutz J."/>
            <person name="Larimer F."/>
            <person name="Land M."/>
            <person name="Hauser L."/>
            <person name="Kyrpides N."/>
            <person name="Kim E."/>
            <person name="Johnston A.W.B."/>
            <person name="Todd J.D."/>
            <person name="Rogers R."/>
            <person name="Wexler M."/>
            <person name="Bond P.L."/>
            <person name="Li Y."/>
            <person name="Richardson P."/>
        </authorList>
    </citation>
    <scope>NUCLEOTIDE SEQUENCE [LARGE SCALE GENOMIC DNA]</scope>
    <source>
        <strain evidence="2">MWYL1</strain>
    </source>
</reference>
<dbReference type="OrthoDB" id="21939at2"/>
<evidence type="ECO:0008006" key="3">
    <source>
        <dbReference type="Google" id="ProtNLM"/>
    </source>
</evidence>
<evidence type="ECO:0000313" key="2">
    <source>
        <dbReference type="EMBL" id="ABR72965.1"/>
    </source>
</evidence>